<evidence type="ECO:0000256" key="15">
    <source>
        <dbReference type="ARBA" id="ARBA00023212"/>
    </source>
</evidence>
<dbReference type="EC" id="5.2.1.8" evidence="18"/>
<dbReference type="eggNOG" id="KOG0543">
    <property type="taxonomic scope" value="Eukaryota"/>
</dbReference>
<dbReference type="Pfam" id="PF07719">
    <property type="entry name" value="TPR_2"/>
    <property type="match status" value="1"/>
</dbReference>
<evidence type="ECO:0000256" key="2">
    <source>
        <dbReference type="ARBA" id="ARBA00004123"/>
    </source>
</evidence>
<dbReference type="PANTHER" id="PTHR46512:SF9">
    <property type="entry name" value="PEPTIDYLPROLYL ISOMERASE"/>
    <property type="match status" value="1"/>
</dbReference>
<dbReference type="PROSITE" id="PS50059">
    <property type="entry name" value="FKBP_PPIASE"/>
    <property type="match status" value="2"/>
</dbReference>
<dbReference type="InterPro" id="IPR001179">
    <property type="entry name" value="PPIase_FKBP_dom"/>
</dbReference>
<feature type="compositionally biased region" description="Basic and acidic residues" evidence="20">
    <location>
        <begin position="408"/>
        <end position="419"/>
    </location>
</feature>
<evidence type="ECO:0000256" key="10">
    <source>
        <dbReference type="ARBA" id="ARBA00022737"/>
    </source>
</evidence>
<keyword evidence="7" id="KW-0963">Cytoplasm</keyword>
<feature type="region of interest" description="Disordered" evidence="20">
    <location>
        <begin position="408"/>
        <end position="436"/>
    </location>
</feature>
<reference evidence="25" key="1">
    <citation type="submission" date="2016-11" db="UniProtKB">
        <authorList>
            <consortium name="WormBaseParasite"/>
        </authorList>
    </citation>
    <scope>IDENTIFICATION</scope>
</reference>
<organism evidence="23 25">
    <name type="scientific">Bursaphelenchus xylophilus</name>
    <name type="common">Pinewood nematode worm</name>
    <name type="synonym">Aphelenchoides xylophilus</name>
    <dbReference type="NCBI Taxonomy" id="6326"/>
    <lineage>
        <taxon>Eukaryota</taxon>
        <taxon>Metazoa</taxon>
        <taxon>Ecdysozoa</taxon>
        <taxon>Nematoda</taxon>
        <taxon>Chromadorea</taxon>
        <taxon>Rhabditida</taxon>
        <taxon>Tylenchina</taxon>
        <taxon>Tylenchomorpha</taxon>
        <taxon>Aphelenchoidea</taxon>
        <taxon>Aphelenchoididae</taxon>
        <taxon>Bursaphelenchus</taxon>
    </lineage>
</organism>
<keyword evidence="11 19" id="KW-0802">TPR repeat</keyword>
<dbReference type="SMART" id="SM00028">
    <property type="entry name" value="TPR"/>
    <property type="match status" value="3"/>
</dbReference>
<evidence type="ECO:0000256" key="9">
    <source>
        <dbReference type="ARBA" id="ARBA00022701"/>
    </source>
</evidence>
<dbReference type="Proteomes" id="UP000095284">
    <property type="component" value="Unplaced"/>
</dbReference>
<dbReference type="InterPro" id="IPR019734">
    <property type="entry name" value="TPR_rpt"/>
</dbReference>
<keyword evidence="10" id="KW-0677">Repeat</keyword>
<feature type="repeat" description="TPR" evidence="19">
    <location>
        <begin position="336"/>
        <end position="369"/>
    </location>
</feature>
<evidence type="ECO:0000256" key="11">
    <source>
        <dbReference type="ARBA" id="ARBA00022803"/>
    </source>
</evidence>
<name>A0A1I7RT99_BURXY</name>
<dbReference type="FunFam" id="3.10.50.40:FF:000006">
    <property type="entry name" value="Peptidyl-prolyl cis-trans isomerase"/>
    <property type="match status" value="1"/>
</dbReference>
<gene>
    <name evidence="22" type="ORF">BXYJ_LOCUS11492</name>
</gene>
<evidence type="ECO:0000256" key="8">
    <source>
        <dbReference type="ARBA" id="ARBA00022553"/>
    </source>
</evidence>
<evidence type="ECO:0000256" key="4">
    <source>
        <dbReference type="ARBA" id="ARBA00004245"/>
    </source>
</evidence>
<proteinExistence type="predicted"/>
<evidence type="ECO:0000256" key="12">
    <source>
        <dbReference type="ARBA" id="ARBA00022990"/>
    </source>
</evidence>
<evidence type="ECO:0000313" key="23">
    <source>
        <dbReference type="Proteomes" id="UP000095284"/>
    </source>
</evidence>
<evidence type="ECO:0000256" key="6">
    <source>
        <dbReference type="ARBA" id="ARBA00022481"/>
    </source>
</evidence>
<evidence type="ECO:0000256" key="3">
    <source>
        <dbReference type="ARBA" id="ARBA00004173"/>
    </source>
</evidence>
<evidence type="ECO:0000313" key="25">
    <source>
        <dbReference type="WBParaSite" id="BXY_0395300.1"/>
    </source>
</evidence>
<keyword evidence="14" id="KW-0496">Mitochondrion</keyword>
<accession>A0A1I7RT99</accession>
<feature type="domain" description="PPIase FKBP-type" evidence="21">
    <location>
        <begin position="149"/>
        <end position="236"/>
    </location>
</feature>
<evidence type="ECO:0000256" key="17">
    <source>
        <dbReference type="ARBA" id="ARBA00023242"/>
    </source>
</evidence>
<keyword evidence="13 18" id="KW-0697">Rotamase</keyword>
<evidence type="ECO:0000256" key="1">
    <source>
        <dbReference type="ARBA" id="ARBA00000971"/>
    </source>
</evidence>
<protein>
    <recommendedName>
        <fullName evidence="18">peptidylprolyl isomerase</fullName>
        <ecNumber evidence="18">5.2.1.8</ecNumber>
    </recommendedName>
</protein>
<dbReference type="EMBL" id="CAJFDI010000005">
    <property type="protein sequence ID" value="CAD5231396.1"/>
    <property type="molecule type" value="Genomic_DNA"/>
</dbReference>
<dbReference type="InterPro" id="IPR013105">
    <property type="entry name" value="TPR_2"/>
</dbReference>
<dbReference type="SMR" id="A0A1I7RT99"/>
<evidence type="ECO:0000256" key="13">
    <source>
        <dbReference type="ARBA" id="ARBA00023110"/>
    </source>
</evidence>
<keyword evidence="15" id="KW-0206">Cytoskeleton</keyword>
<feature type="domain" description="PPIase FKBP-type" evidence="21">
    <location>
        <begin position="31"/>
        <end position="120"/>
    </location>
</feature>
<dbReference type="InterPro" id="IPR050754">
    <property type="entry name" value="FKBP4/5/8-like"/>
</dbReference>
<dbReference type="SUPFAM" id="SSF48452">
    <property type="entry name" value="TPR-like"/>
    <property type="match status" value="1"/>
</dbReference>
<reference evidence="22" key="2">
    <citation type="submission" date="2020-09" db="EMBL/GenBank/DDBJ databases">
        <authorList>
            <person name="Kikuchi T."/>
        </authorList>
    </citation>
    <scope>NUCLEOTIDE SEQUENCE</scope>
    <source>
        <strain evidence="22">Ka4C1</strain>
    </source>
</reference>
<dbReference type="Proteomes" id="UP000582659">
    <property type="component" value="Unassembled WGS sequence"/>
</dbReference>
<sequence>MASEPLDLSGDGGVLKTILKPGSSDKKPANGDTVYVHYTGTLAENGEKFDSSKDRDEPFSFSLGKSQVIKAWDIGIATMKVGEVAVFDCRADYAYGASGSPPKIPGNATLRFEVELLRFEGEDISPDRDGTIIKSVIVEGEKYNCPSEFAPVTIHAVGSYNGNVFYDKTVTFELGEACEYGLPEGVDRALRRINKGEKCRVTLKGPRFTYGSKSPEGVNLPLNAEIEFTIFLTDFVKVKASWEMTDEEKIEHGKVLKEKGTKFLKENKLQLALNKYEAIVNVLEHMKPTQDSLKEEVDSVLIAAWLNCALVNIKLNETAECIKFCDKVLERKPDHVKALYRKAQALEHRTELEDAIAVYKKVLELEPENKAAAQQILVCNKLIAELLAKEKKKYSGLFEKLSKMEEAEHGDKIADHDALEGTSDQPQQSAMEVEAN</sequence>
<dbReference type="GO" id="GO:0005739">
    <property type="term" value="C:mitochondrion"/>
    <property type="evidence" value="ECO:0007669"/>
    <property type="project" value="UniProtKB-SubCell"/>
</dbReference>
<dbReference type="SUPFAM" id="SSF54534">
    <property type="entry name" value="FKBP-like"/>
    <property type="match status" value="2"/>
</dbReference>
<evidence type="ECO:0000256" key="14">
    <source>
        <dbReference type="ARBA" id="ARBA00023128"/>
    </source>
</evidence>
<dbReference type="Proteomes" id="UP000659654">
    <property type="component" value="Unassembled WGS sequence"/>
</dbReference>
<evidence type="ECO:0000256" key="16">
    <source>
        <dbReference type="ARBA" id="ARBA00023235"/>
    </source>
</evidence>
<evidence type="ECO:0000313" key="22">
    <source>
        <dbReference type="EMBL" id="CAD5231396.1"/>
    </source>
</evidence>
<dbReference type="InterPro" id="IPR011990">
    <property type="entry name" value="TPR-like_helical_dom_sf"/>
</dbReference>
<dbReference type="PANTHER" id="PTHR46512">
    <property type="entry name" value="PEPTIDYLPROLYL ISOMERASE"/>
    <property type="match status" value="1"/>
</dbReference>
<evidence type="ECO:0000259" key="21">
    <source>
        <dbReference type="PROSITE" id="PS50059"/>
    </source>
</evidence>
<evidence type="ECO:0000256" key="20">
    <source>
        <dbReference type="SAM" id="MobiDB-lite"/>
    </source>
</evidence>
<comment type="subcellular location">
    <subcellularLocation>
        <location evidence="4">Cytoplasm</location>
        <location evidence="4">Cytoskeleton</location>
    </subcellularLocation>
    <subcellularLocation>
        <location evidence="5">Cytoplasm</location>
        <location evidence="5">Cytosol</location>
    </subcellularLocation>
    <subcellularLocation>
        <location evidence="3">Mitochondrion</location>
    </subcellularLocation>
    <subcellularLocation>
        <location evidence="2">Nucleus</location>
    </subcellularLocation>
</comment>
<keyword evidence="16 18" id="KW-0413">Isomerase</keyword>
<dbReference type="GO" id="GO:0005634">
    <property type="term" value="C:nucleus"/>
    <property type="evidence" value="ECO:0007669"/>
    <property type="project" value="UniProtKB-SubCell"/>
</dbReference>
<keyword evidence="12" id="KW-0007">Acetylation</keyword>
<dbReference type="FunFam" id="3.10.50.40:FF:000013">
    <property type="entry name" value="Peptidylprolyl isomerase"/>
    <property type="match status" value="1"/>
</dbReference>
<dbReference type="GO" id="GO:0005829">
    <property type="term" value="C:cytosol"/>
    <property type="evidence" value="ECO:0007669"/>
    <property type="project" value="UniProtKB-SubCell"/>
</dbReference>
<evidence type="ECO:0000256" key="7">
    <source>
        <dbReference type="ARBA" id="ARBA00022490"/>
    </source>
</evidence>
<dbReference type="WBParaSite" id="BXY_0395300.1">
    <property type="protein sequence ID" value="BXY_0395300.1"/>
    <property type="gene ID" value="BXY_0395300"/>
</dbReference>
<keyword evidence="24" id="KW-1185">Reference proteome</keyword>
<keyword evidence="8" id="KW-0597">Phosphoprotein</keyword>
<evidence type="ECO:0000256" key="18">
    <source>
        <dbReference type="PROSITE-ProRule" id="PRU00277"/>
    </source>
</evidence>
<dbReference type="PROSITE" id="PS50005">
    <property type="entry name" value="TPR"/>
    <property type="match status" value="1"/>
</dbReference>
<evidence type="ECO:0000256" key="19">
    <source>
        <dbReference type="PROSITE-ProRule" id="PRU00339"/>
    </source>
</evidence>
<dbReference type="AlphaFoldDB" id="A0A1I7RT99"/>
<dbReference type="Gene3D" id="1.25.40.10">
    <property type="entry name" value="Tetratricopeptide repeat domain"/>
    <property type="match status" value="1"/>
</dbReference>
<keyword evidence="6" id="KW-0488">Methylation</keyword>
<dbReference type="GO" id="GO:0003755">
    <property type="term" value="F:peptidyl-prolyl cis-trans isomerase activity"/>
    <property type="evidence" value="ECO:0007669"/>
    <property type="project" value="UniProtKB-KW"/>
</dbReference>
<dbReference type="GO" id="GO:0005874">
    <property type="term" value="C:microtubule"/>
    <property type="evidence" value="ECO:0007669"/>
    <property type="project" value="UniProtKB-KW"/>
</dbReference>
<comment type="catalytic activity">
    <reaction evidence="1 18">
        <text>[protein]-peptidylproline (omega=180) = [protein]-peptidylproline (omega=0)</text>
        <dbReference type="Rhea" id="RHEA:16237"/>
        <dbReference type="Rhea" id="RHEA-COMP:10747"/>
        <dbReference type="Rhea" id="RHEA-COMP:10748"/>
        <dbReference type="ChEBI" id="CHEBI:83833"/>
        <dbReference type="ChEBI" id="CHEBI:83834"/>
        <dbReference type="EC" id="5.2.1.8"/>
    </reaction>
</comment>
<keyword evidence="9" id="KW-0493">Microtubule</keyword>
<evidence type="ECO:0000313" key="24">
    <source>
        <dbReference type="Proteomes" id="UP000659654"/>
    </source>
</evidence>
<dbReference type="Pfam" id="PF13181">
    <property type="entry name" value="TPR_8"/>
    <property type="match status" value="1"/>
</dbReference>
<keyword evidence="17" id="KW-0539">Nucleus</keyword>
<evidence type="ECO:0000256" key="5">
    <source>
        <dbReference type="ARBA" id="ARBA00004514"/>
    </source>
</evidence>
<dbReference type="Gene3D" id="3.10.50.40">
    <property type="match status" value="2"/>
</dbReference>
<dbReference type="EMBL" id="CAJFCV020000005">
    <property type="protein sequence ID" value="CAG9122526.1"/>
    <property type="molecule type" value="Genomic_DNA"/>
</dbReference>
<dbReference type="InterPro" id="IPR046357">
    <property type="entry name" value="PPIase_dom_sf"/>
</dbReference>
<dbReference type="Pfam" id="PF00254">
    <property type="entry name" value="FKBP_C"/>
    <property type="match status" value="2"/>
</dbReference>
<dbReference type="OrthoDB" id="433738at2759"/>